<dbReference type="EMBL" id="CP017754">
    <property type="protein sequence ID" value="AOZ05942.1"/>
    <property type="molecule type" value="Genomic_DNA"/>
</dbReference>
<dbReference type="Proteomes" id="UP000177515">
    <property type="component" value="Chromosome 1"/>
</dbReference>
<evidence type="ECO:0000256" key="1">
    <source>
        <dbReference type="SAM" id="MobiDB-lite"/>
    </source>
</evidence>
<sequence length="139" mass="15436">MSTRHLHHPRRVRPPKPTVSQPRLRLTFATDLVAFIHAPTTQSYNRLTRLLDVLAVALAAQRAPDALIQIHSARRAMAAIFGRWERTGMVALSRLDELTLRAAAPHVESALGRTRLDAFNLAHALVKAQLQAQGDTIID</sequence>
<organism evidence="2 3">
    <name type="scientific">Cupriavidus malaysiensis</name>
    <dbReference type="NCBI Taxonomy" id="367825"/>
    <lineage>
        <taxon>Bacteria</taxon>
        <taxon>Pseudomonadati</taxon>
        <taxon>Pseudomonadota</taxon>
        <taxon>Betaproteobacteria</taxon>
        <taxon>Burkholderiales</taxon>
        <taxon>Burkholderiaceae</taxon>
        <taxon>Cupriavidus</taxon>
    </lineage>
</organism>
<name>A0ABM6F419_9BURK</name>
<reference evidence="2 3" key="1">
    <citation type="submission" date="2016-10" db="EMBL/GenBank/DDBJ databases">
        <title>Complete genome sequences of three Cupriavidus strains isolated from various Malaysian environments.</title>
        <authorList>
            <person name="Abdullah A.A.-A."/>
            <person name="Shafie N.A.H."/>
            <person name="Lau N.S."/>
        </authorList>
    </citation>
    <scope>NUCLEOTIDE SEQUENCE [LARGE SCALE GENOMIC DNA]</scope>
    <source>
        <strain evidence="2 3">USMAA1020</strain>
    </source>
</reference>
<evidence type="ECO:0000313" key="2">
    <source>
        <dbReference type="EMBL" id="AOZ05942.1"/>
    </source>
</evidence>
<dbReference type="RefSeq" id="WP_071069096.1">
    <property type="nucleotide sequence ID" value="NZ_CP017754.1"/>
</dbReference>
<gene>
    <name evidence="2" type="ORF">BKK80_08970</name>
</gene>
<evidence type="ECO:0000313" key="3">
    <source>
        <dbReference type="Proteomes" id="UP000177515"/>
    </source>
</evidence>
<feature type="region of interest" description="Disordered" evidence="1">
    <location>
        <begin position="1"/>
        <end position="20"/>
    </location>
</feature>
<proteinExistence type="predicted"/>
<feature type="compositionally biased region" description="Basic residues" evidence="1">
    <location>
        <begin position="1"/>
        <end position="14"/>
    </location>
</feature>
<accession>A0ABM6F419</accession>
<protein>
    <submittedName>
        <fullName evidence="2">Uncharacterized protein</fullName>
    </submittedName>
</protein>
<keyword evidence="3" id="KW-1185">Reference proteome</keyword>